<dbReference type="PANTHER" id="PTHR45614:SF25">
    <property type="entry name" value="MYB PROTEIN"/>
    <property type="match status" value="1"/>
</dbReference>
<dbReference type="InterPro" id="IPR001005">
    <property type="entry name" value="SANT/Myb"/>
</dbReference>
<name>A0ABY8UPF3_TETOB</name>
<gene>
    <name evidence="4" type="ORF">OEZ85_000088</name>
</gene>
<feature type="compositionally biased region" description="Low complexity" evidence="1">
    <location>
        <begin position="134"/>
        <end position="151"/>
    </location>
</feature>
<dbReference type="Proteomes" id="UP001244341">
    <property type="component" value="Chromosome 16b"/>
</dbReference>
<sequence>MKGRNSKQCRERYLTHDAKEKRGNWTLTEEFRMASLHCRLGNRWVAIALQMPGRSDNCLKNHWNALSYVEKQQLLADMVLRLGMMPPGAAPGEKVNLSILLPGAAAAAAAPADQEPVAAAAAAAAVDARAGHPAAADEAAVQRASSGSSHSSESRDNTAGLRGSVPRAAADAHRGATAQQQHSAAATAAAAAAAAAAASLSEGRAAGGATQPTVGSKRPASVLHSSIAAAEAAAKRVLREAPQWMGGQQ</sequence>
<evidence type="ECO:0000259" key="3">
    <source>
        <dbReference type="PROSITE" id="PS51294"/>
    </source>
</evidence>
<dbReference type="InterPro" id="IPR017930">
    <property type="entry name" value="Myb_dom"/>
</dbReference>
<dbReference type="SUPFAM" id="SSF46689">
    <property type="entry name" value="Homeodomain-like"/>
    <property type="match status" value="1"/>
</dbReference>
<dbReference type="Gene3D" id="1.10.10.60">
    <property type="entry name" value="Homeodomain-like"/>
    <property type="match status" value="1"/>
</dbReference>
<feature type="domain" description="HTH myb-type" evidence="3">
    <location>
        <begin position="17"/>
        <end position="73"/>
    </location>
</feature>
<accession>A0ABY8UPF3</accession>
<evidence type="ECO:0000313" key="5">
    <source>
        <dbReference type="Proteomes" id="UP001244341"/>
    </source>
</evidence>
<dbReference type="PROSITE" id="PS50090">
    <property type="entry name" value="MYB_LIKE"/>
    <property type="match status" value="1"/>
</dbReference>
<evidence type="ECO:0000256" key="1">
    <source>
        <dbReference type="SAM" id="MobiDB-lite"/>
    </source>
</evidence>
<feature type="region of interest" description="Disordered" evidence="1">
    <location>
        <begin position="134"/>
        <end position="183"/>
    </location>
</feature>
<protein>
    <recommendedName>
        <fullName evidence="6">Myb-like domain-containing protein</fullName>
    </recommendedName>
</protein>
<keyword evidence="5" id="KW-1185">Reference proteome</keyword>
<organism evidence="4 5">
    <name type="scientific">Tetradesmus obliquus</name>
    <name type="common">Green alga</name>
    <name type="synonym">Acutodesmus obliquus</name>
    <dbReference type="NCBI Taxonomy" id="3088"/>
    <lineage>
        <taxon>Eukaryota</taxon>
        <taxon>Viridiplantae</taxon>
        <taxon>Chlorophyta</taxon>
        <taxon>core chlorophytes</taxon>
        <taxon>Chlorophyceae</taxon>
        <taxon>CS clade</taxon>
        <taxon>Sphaeropleales</taxon>
        <taxon>Scenedesmaceae</taxon>
        <taxon>Tetradesmus</taxon>
    </lineage>
</organism>
<dbReference type="InterPro" id="IPR050560">
    <property type="entry name" value="MYB_TF"/>
</dbReference>
<dbReference type="SMART" id="SM00717">
    <property type="entry name" value="SANT"/>
    <property type="match status" value="1"/>
</dbReference>
<dbReference type="PANTHER" id="PTHR45614">
    <property type="entry name" value="MYB PROTEIN-RELATED"/>
    <property type="match status" value="1"/>
</dbReference>
<evidence type="ECO:0000313" key="4">
    <source>
        <dbReference type="EMBL" id="WIA23321.1"/>
    </source>
</evidence>
<dbReference type="Pfam" id="PF00249">
    <property type="entry name" value="Myb_DNA-binding"/>
    <property type="match status" value="1"/>
</dbReference>
<proteinExistence type="predicted"/>
<evidence type="ECO:0000259" key="2">
    <source>
        <dbReference type="PROSITE" id="PS50090"/>
    </source>
</evidence>
<feature type="domain" description="Myb-like" evidence="2">
    <location>
        <begin position="17"/>
        <end position="67"/>
    </location>
</feature>
<evidence type="ECO:0008006" key="6">
    <source>
        <dbReference type="Google" id="ProtNLM"/>
    </source>
</evidence>
<dbReference type="CDD" id="cd00167">
    <property type="entry name" value="SANT"/>
    <property type="match status" value="1"/>
</dbReference>
<dbReference type="PROSITE" id="PS51294">
    <property type="entry name" value="HTH_MYB"/>
    <property type="match status" value="1"/>
</dbReference>
<dbReference type="InterPro" id="IPR009057">
    <property type="entry name" value="Homeodomain-like_sf"/>
</dbReference>
<dbReference type="EMBL" id="CP126223">
    <property type="protein sequence ID" value="WIA23321.1"/>
    <property type="molecule type" value="Genomic_DNA"/>
</dbReference>
<reference evidence="4 5" key="1">
    <citation type="submission" date="2023-05" db="EMBL/GenBank/DDBJ databases">
        <title>A 100% complete, gapless, phased diploid assembly of the Scenedesmus obliquus UTEX 3031 genome.</title>
        <authorList>
            <person name="Biondi T.C."/>
            <person name="Hanschen E.R."/>
            <person name="Kwon T."/>
            <person name="Eng W."/>
            <person name="Kruse C.P.S."/>
            <person name="Koehler S.I."/>
            <person name="Kunde Y."/>
            <person name="Gleasner C.D."/>
            <person name="You Mak K.T."/>
            <person name="Polle J."/>
            <person name="Hovde B.T."/>
            <person name="Starkenburg S.R."/>
        </authorList>
    </citation>
    <scope>NUCLEOTIDE SEQUENCE [LARGE SCALE GENOMIC DNA]</scope>
    <source>
        <strain evidence="4 5">DOE0152z</strain>
    </source>
</reference>